<feature type="chain" id="PRO_5030722503" description="ER membrane protein complex subunit 10" evidence="10">
    <location>
        <begin position="20"/>
        <end position="227"/>
    </location>
</feature>
<evidence type="ECO:0000256" key="9">
    <source>
        <dbReference type="SAM" id="Phobius"/>
    </source>
</evidence>
<reference evidence="11 12" key="1">
    <citation type="submission" date="2020-11" db="EMBL/GenBank/DDBJ databases">
        <authorList>
            <person name="Wallbank WR R."/>
            <person name="Pardo Diaz C."/>
            <person name="Kozak K."/>
            <person name="Martin S."/>
            <person name="Jiggins C."/>
            <person name="Moest M."/>
            <person name="Warren A I."/>
            <person name="Generalovic N T."/>
            <person name="Byers J.R.P. K."/>
            <person name="Montejo-Kovacevich G."/>
            <person name="Yen C E."/>
        </authorList>
    </citation>
    <scope>NUCLEOTIDE SEQUENCE [LARGE SCALE GENOMIC DNA]</scope>
</reference>
<evidence type="ECO:0000256" key="1">
    <source>
        <dbReference type="ARBA" id="ARBA00004115"/>
    </source>
</evidence>
<keyword evidence="5 10" id="KW-0732">Signal</keyword>
<organism evidence="11 12">
    <name type="scientific">Hermetia illucens</name>
    <name type="common">Black soldier fly</name>
    <dbReference type="NCBI Taxonomy" id="343691"/>
    <lineage>
        <taxon>Eukaryota</taxon>
        <taxon>Metazoa</taxon>
        <taxon>Ecdysozoa</taxon>
        <taxon>Arthropoda</taxon>
        <taxon>Hexapoda</taxon>
        <taxon>Insecta</taxon>
        <taxon>Pterygota</taxon>
        <taxon>Neoptera</taxon>
        <taxon>Endopterygota</taxon>
        <taxon>Diptera</taxon>
        <taxon>Brachycera</taxon>
        <taxon>Stratiomyomorpha</taxon>
        <taxon>Stratiomyidae</taxon>
        <taxon>Hermetiinae</taxon>
        <taxon>Hermetia</taxon>
    </lineage>
</organism>
<dbReference type="Pfam" id="PF21203">
    <property type="entry name" value="ECM10"/>
    <property type="match status" value="1"/>
</dbReference>
<dbReference type="PANTHER" id="PTHR21397:SF4">
    <property type="entry name" value="ER MEMBRANE PROTEIN COMPLEX SUBUNIT 10"/>
    <property type="match status" value="1"/>
</dbReference>
<evidence type="ECO:0000256" key="8">
    <source>
        <dbReference type="ARBA" id="ARBA00023136"/>
    </source>
</evidence>
<dbReference type="FunCoup" id="A0A7R8UIF4">
    <property type="interactions" value="661"/>
</dbReference>
<keyword evidence="4 9" id="KW-0812">Transmembrane</keyword>
<dbReference type="OrthoDB" id="1894652at2759"/>
<comment type="subcellular location">
    <subcellularLocation>
        <location evidence="1">Endoplasmic reticulum membrane</location>
        <topology evidence="1">Single-pass type I membrane protein</topology>
    </subcellularLocation>
</comment>
<evidence type="ECO:0000313" key="12">
    <source>
        <dbReference type="Proteomes" id="UP000594454"/>
    </source>
</evidence>
<proteinExistence type="inferred from homology"/>
<evidence type="ECO:0000256" key="5">
    <source>
        <dbReference type="ARBA" id="ARBA00022729"/>
    </source>
</evidence>
<protein>
    <recommendedName>
        <fullName evidence="3">ER membrane protein complex subunit 10</fullName>
    </recommendedName>
</protein>
<dbReference type="GO" id="GO:0072546">
    <property type="term" value="C:EMC complex"/>
    <property type="evidence" value="ECO:0007669"/>
    <property type="project" value="TreeGrafter"/>
</dbReference>
<evidence type="ECO:0000256" key="6">
    <source>
        <dbReference type="ARBA" id="ARBA00022824"/>
    </source>
</evidence>
<keyword evidence="6" id="KW-0256">Endoplasmic reticulum</keyword>
<evidence type="ECO:0000256" key="3">
    <source>
        <dbReference type="ARBA" id="ARBA00020105"/>
    </source>
</evidence>
<dbReference type="Proteomes" id="UP000594454">
    <property type="component" value="Chromosome 2"/>
</dbReference>
<evidence type="ECO:0000256" key="2">
    <source>
        <dbReference type="ARBA" id="ARBA00007695"/>
    </source>
</evidence>
<dbReference type="CDD" id="cd22209">
    <property type="entry name" value="EMC10"/>
    <property type="match status" value="1"/>
</dbReference>
<dbReference type="InParanoid" id="A0A7R8UIF4"/>
<evidence type="ECO:0000313" key="11">
    <source>
        <dbReference type="EMBL" id="CAD7081248.1"/>
    </source>
</evidence>
<accession>A0A7R8UIF4</accession>
<dbReference type="PANTHER" id="PTHR21397">
    <property type="entry name" value="CHROMATIN COMPLEXES SUBUNIT BAP18-RELATED"/>
    <property type="match status" value="1"/>
</dbReference>
<keyword evidence="12" id="KW-1185">Reference proteome</keyword>
<evidence type="ECO:0000256" key="10">
    <source>
        <dbReference type="SAM" id="SignalP"/>
    </source>
</evidence>
<evidence type="ECO:0000256" key="7">
    <source>
        <dbReference type="ARBA" id="ARBA00022989"/>
    </source>
</evidence>
<keyword evidence="8 9" id="KW-0472">Membrane</keyword>
<feature type="transmembrane region" description="Helical" evidence="9">
    <location>
        <begin position="200"/>
        <end position="217"/>
    </location>
</feature>
<sequence>MSSLHFVVIFFNILHLVTPYLESDGWLNIELHHALDRHNPDKFTFRGNVSIPSLNIGIANVLQEPLNSEDREKLKDLAEHNQFYRLKSYVTFSDATKIDYLTSTKACALANAQLADLLWVSIDTSGSVLAITQTVSGSGNCQDLQVSSEDLENFNTHVIVKQMELAPVPDTTSFIQKLEREREARERGEVKDNRGFFAKYWMYIVPIGLLVLISGATSPDGGQGGGR</sequence>
<feature type="signal peptide" evidence="10">
    <location>
        <begin position="1"/>
        <end position="19"/>
    </location>
</feature>
<dbReference type="OMA" id="WITIELQ"/>
<dbReference type="AlphaFoldDB" id="A0A7R8UIF4"/>
<gene>
    <name evidence="11" type="ORF">HERILL_LOCUS4365</name>
</gene>
<comment type="similarity">
    <text evidence="2">Belongs to the EMC10 family.</text>
</comment>
<name>A0A7R8UIF4_HERIL</name>
<dbReference type="EMBL" id="LR899010">
    <property type="protein sequence ID" value="CAD7081248.1"/>
    <property type="molecule type" value="Genomic_DNA"/>
</dbReference>
<keyword evidence="7 9" id="KW-1133">Transmembrane helix</keyword>
<evidence type="ECO:0000256" key="4">
    <source>
        <dbReference type="ARBA" id="ARBA00022692"/>
    </source>
</evidence>